<dbReference type="InterPro" id="IPR009045">
    <property type="entry name" value="Zn_M74/Hedgehog-like"/>
</dbReference>
<keyword evidence="2" id="KW-1185">Reference proteome</keyword>
<protein>
    <recommendedName>
        <fullName evidence="3">Peptidase M15</fullName>
    </recommendedName>
</protein>
<dbReference type="Proteomes" id="UP000831921">
    <property type="component" value="Chromosome"/>
</dbReference>
<dbReference type="SUPFAM" id="SSF55166">
    <property type="entry name" value="Hedgehog/DD-peptidase"/>
    <property type="match status" value="1"/>
</dbReference>
<sequence length="196" mass="22395">MARTWSVQQLNELGRVRLSRSFFMRDMLHSEIAQVHGLTNAPDDPELAIAAGTRLCEELLEPLQERWGRLAIRSAYRSPAVNALGSEQMRAGKKGYNCASNERNAAHHIWDMRDKDGCMGATACVVVPGFWDAHQKPGDWQILARWIDNNLPYSSLFFFPTLWAVNINWHERPLRRVDSYAEPKGRLYRNDKGSNA</sequence>
<evidence type="ECO:0000313" key="1">
    <source>
        <dbReference type="EMBL" id="UUR07492.1"/>
    </source>
</evidence>
<proteinExistence type="predicted"/>
<accession>A0ABY5MTS7</accession>
<evidence type="ECO:0000313" key="2">
    <source>
        <dbReference type="Proteomes" id="UP000831921"/>
    </source>
</evidence>
<evidence type="ECO:0008006" key="3">
    <source>
        <dbReference type="Google" id="ProtNLM"/>
    </source>
</evidence>
<dbReference type="RefSeq" id="WP_249455226.1">
    <property type="nucleotide sequence ID" value="NZ_CP097253.1"/>
</dbReference>
<reference evidence="1 2" key="1">
    <citation type="submission" date="2022-05" db="EMBL/GenBank/DDBJ databases">
        <title>S8-45 Sphingomonas ultraviolaceadurans.</title>
        <authorList>
            <person name="Liu Y."/>
        </authorList>
    </citation>
    <scope>NUCLEOTIDE SEQUENCE [LARGE SCALE GENOMIC DNA]</scope>
    <source>
        <strain evidence="1 2">S8-45</strain>
    </source>
</reference>
<gene>
    <name evidence="1" type="ORF">M1K48_11160</name>
</gene>
<name>A0ABY5MTS7_9SPHN</name>
<organism evidence="1 2">
    <name type="scientific">Sphingomonas glaciei</name>
    <dbReference type="NCBI Taxonomy" id="2938948"/>
    <lineage>
        <taxon>Bacteria</taxon>
        <taxon>Pseudomonadati</taxon>
        <taxon>Pseudomonadota</taxon>
        <taxon>Alphaproteobacteria</taxon>
        <taxon>Sphingomonadales</taxon>
        <taxon>Sphingomonadaceae</taxon>
        <taxon>Sphingomonas</taxon>
    </lineage>
</organism>
<dbReference type="EMBL" id="CP097253">
    <property type="protein sequence ID" value="UUR07492.1"/>
    <property type="molecule type" value="Genomic_DNA"/>
</dbReference>